<dbReference type="SMART" id="SM01321">
    <property type="entry name" value="Y1_Tnp"/>
    <property type="match status" value="1"/>
</dbReference>
<evidence type="ECO:0000259" key="1">
    <source>
        <dbReference type="SMART" id="SM01321"/>
    </source>
</evidence>
<dbReference type="PANTHER" id="PTHR34322:SF2">
    <property type="entry name" value="TRANSPOSASE IS200-LIKE DOMAIN-CONTAINING PROTEIN"/>
    <property type="match status" value="1"/>
</dbReference>
<protein>
    <submittedName>
        <fullName evidence="2">Transposase</fullName>
    </submittedName>
</protein>
<dbReference type="EMBL" id="BMEO01000010">
    <property type="protein sequence ID" value="GGF99505.1"/>
    <property type="molecule type" value="Genomic_DNA"/>
</dbReference>
<evidence type="ECO:0000313" key="3">
    <source>
        <dbReference type="Proteomes" id="UP000605253"/>
    </source>
</evidence>
<gene>
    <name evidence="2" type="ORF">GCM10011365_20960</name>
</gene>
<dbReference type="GO" id="GO:0006313">
    <property type="term" value="P:DNA transposition"/>
    <property type="evidence" value="ECO:0007669"/>
    <property type="project" value="InterPro"/>
</dbReference>
<dbReference type="GO" id="GO:0004803">
    <property type="term" value="F:transposase activity"/>
    <property type="evidence" value="ECO:0007669"/>
    <property type="project" value="InterPro"/>
</dbReference>
<reference evidence="2" key="1">
    <citation type="journal article" date="2014" name="Int. J. Syst. Evol. Microbiol.">
        <title>Complete genome sequence of Corynebacterium casei LMG S-19264T (=DSM 44701T), isolated from a smear-ripened cheese.</title>
        <authorList>
            <consortium name="US DOE Joint Genome Institute (JGI-PGF)"/>
            <person name="Walter F."/>
            <person name="Albersmeier A."/>
            <person name="Kalinowski J."/>
            <person name="Ruckert C."/>
        </authorList>
    </citation>
    <scope>NUCLEOTIDE SEQUENCE</scope>
    <source>
        <strain evidence="2">CGMCC 1.12181</strain>
    </source>
</reference>
<name>A0A917FT71_9GAMM</name>
<dbReference type="PANTHER" id="PTHR34322">
    <property type="entry name" value="TRANSPOSASE, Y1_TNP DOMAIN-CONTAINING"/>
    <property type="match status" value="1"/>
</dbReference>
<evidence type="ECO:0000313" key="2">
    <source>
        <dbReference type="EMBL" id="GGF99505.1"/>
    </source>
</evidence>
<dbReference type="SUPFAM" id="SSF143422">
    <property type="entry name" value="Transposase IS200-like"/>
    <property type="match status" value="1"/>
</dbReference>
<proteinExistence type="predicted"/>
<feature type="domain" description="Transposase IS200-like" evidence="1">
    <location>
        <begin position="12"/>
        <end position="185"/>
    </location>
</feature>
<dbReference type="RefSeq" id="WP_188365696.1">
    <property type="nucleotide sequence ID" value="NZ_BAABJF010000006.1"/>
</dbReference>
<dbReference type="AlphaFoldDB" id="A0A917FT71"/>
<sequence>MTVARSQQICVEDTPYYHIVSRCVRRAFLCGEDALTGRSFEHRRQWLIDRIKKVTSIFAIDVCSYVIMNNHFHLVLKIGANDNWTDKQVLITWQSLYSLPVMCQRYLRGDELDGSSMRLVQKCATEYRQRLCSISWYMKAINEHIARKANEEDQCTGHFWESRFKSQALLDERALLTCMAYVDLNPIRACMAKSLGDSEFTSIKERIEAQSTDLLPFGKEDNDLPYYLSSYIDLVDQTGRVIREDKSGYISQKLGSALTELELNPDTWIDELKGFKSVGYSAVGTVNQLKEYSSRTKRKWSVGIRLKPALE</sequence>
<organism evidence="2 3">
    <name type="scientific">Marinicella pacifica</name>
    <dbReference type="NCBI Taxonomy" id="1171543"/>
    <lineage>
        <taxon>Bacteria</taxon>
        <taxon>Pseudomonadati</taxon>
        <taxon>Pseudomonadota</taxon>
        <taxon>Gammaproteobacteria</taxon>
        <taxon>Lysobacterales</taxon>
        <taxon>Marinicellaceae</taxon>
        <taxon>Marinicella</taxon>
    </lineage>
</organism>
<dbReference type="InterPro" id="IPR036515">
    <property type="entry name" value="Transposase_17_sf"/>
</dbReference>
<dbReference type="Gene3D" id="3.30.70.1290">
    <property type="entry name" value="Transposase IS200-like"/>
    <property type="match status" value="1"/>
</dbReference>
<dbReference type="Proteomes" id="UP000605253">
    <property type="component" value="Unassembled WGS sequence"/>
</dbReference>
<accession>A0A917FT71</accession>
<keyword evidence="3" id="KW-1185">Reference proteome</keyword>
<comment type="caution">
    <text evidence="2">The sequence shown here is derived from an EMBL/GenBank/DDBJ whole genome shotgun (WGS) entry which is preliminary data.</text>
</comment>
<reference evidence="2" key="2">
    <citation type="submission" date="2020-09" db="EMBL/GenBank/DDBJ databases">
        <authorList>
            <person name="Sun Q."/>
            <person name="Zhou Y."/>
        </authorList>
    </citation>
    <scope>NUCLEOTIDE SEQUENCE</scope>
    <source>
        <strain evidence="2">CGMCC 1.12181</strain>
    </source>
</reference>
<dbReference type="GO" id="GO:0003677">
    <property type="term" value="F:DNA binding"/>
    <property type="evidence" value="ECO:0007669"/>
    <property type="project" value="InterPro"/>
</dbReference>
<dbReference type="InterPro" id="IPR002686">
    <property type="entry name" value="Transposase_17"/>
</dbReference>